<proteinExistence type="predicted"/>
<keyword evidence="3" id="KW-1185">Reference proteome</keyword>
<evidence type="ECO:0000313" key="2">
    <source>
        <dbReference type="EMBL" id="KAK9820312.1"/>
    </source>
</evidence>
<reference evidence="2 3" key="1">
    <citation type="journal article" date="2024" name="Nat. Commun.">
        <title>Phylogenomics reveals the evolutionary origins of lichenization in chlorophyte algae.</title>
        <authorList>
            <person name="Puginier C."/>
            <person name="Libourel C."/>
            <person name="Otte J."/>
            <person name="Skaloud P."/>
            <person name="Haon M."/>
            <person name="Grisel S."/>
            <person name="Petersen M."/>
            <person name="Berrin J.G."/>
            <person name="Delaux P.M."/>
            <person name="Dal Grande F."/>
            <person name="Keller J."/>
        </authorList>
    </citation>
    <scope>NUCLEOTIDE SEQUENCE [LARGE SCALE GENOMIC DNA]</scope>
    <source>
        <strain evidence="2 3">SAG 2043</strain>
    </source>
</reference>
<comment type="caution">
    <text evidence="2">The sequence shown here is derived from an EMBL/GenBank/DDBJ whole genome shotgun (WGS) entry which is preliminary data.</text>
</comment>
<keyword evidence="1" id="KW-1133">Transmembrane helix</keyword>
<protein>
    <recommendedName>
        <fullName evidence="4">Glycosyl transferase family 1 domain-containing protein</fullName>
    </recommendedName>
</protein>
<gene>
    <name evidence="2" type="ORF">WJX72_008807</name>
</gene>
<sequence>MVQLSTIQRSSSKSLSATFTPLRLFVLVNVGILVIFYGVMSAFHLRISQMEDTKSSGRPSGELRLGMPRSLVATDDTGCTKPPVPAAAAPVSYATKWDGPLDLDEQTYRLAAQINQTYWDAPGEKTWWNKPGFHLSYMEPDPPYPFQRIKSEDGKDTGIVALIAPFYDTNYYKAESARALFWRLKKAGHIMIGISSYQEFPGPIMNPFDDRHTTPADDEVWAAMDGWLHCFREEDKVRWMPPNVPRINLSESDFHNPERRDDGGSLIPWGVPKEVDIVYSNQGGEWNDFARNWTLAKEVMHALVNELDLKIMIMGREIDPVKDADIQALIDRGSVIRQPKMPWNQFLKTIEKARTLMTPNVHDASPRVLVEALSLNMTVLINKHIVGGWKYATEATGEEFGTAAEAVEAMRRLRAPERQAKLRPREWYRETWGYYRSSVYLQAFMEIVVGKERLAKAKQLILSHNVN</sequence>
<keyword evidence="1" id="KW-0472">Membrane</keyword>
<dbReference type="EMBL" id="JALJOR010000003">
    <property type="protein sequence ID" value="KAK9820312.1"/>
    <property type="molecule type" value="Genomic_DNA"/>
</dbReference>
<evidence type="ECO:0008006" key="4">
    <source>
        <dbReference type="Google" id="ProtNLM"/>
    </source>
</evidence>
<keyword evidence="1" id="KW-0812">Transmembrane</keyword>
<evidence type="ECO:0000256" key="1">
    <source>
        <dbReference type="SAM" id="Phobius"/>
    </source>
</evidence>
<organism evidence="2 3">
    <name type="scientific">[Myrmecia] bisecta</name>
    <dbReference type="NCBI Taxonomy" id="41462"/>
    <lineage>
        <taxon>Eukaryota</taxon>
        <taxon>Viridiplantae</taxon>
        <taxon>Chlorophyta</taxon>
        <taxon>core chlorophytes</taxon>
        <taxon>Trebouxiophyceae</taxon>
        <taxon>Trebouxiales</taxon>
        <taxon>Trebouxiaceae</taxon>
        <taxon>Myrmecia</taxon>
    </lineage>
</organism>
<name>A0AAW1QFV8_9CHLO</name>
<dbReference type="AlphaFoldDB" id="A0AAW1QFV8"/>
<evidence type="ECO:0000313" key="3">
    <source>
        <dbReference type="Proteomes" id="UP001489004"/>
    </source>
</evidence>
<dbReference type="Proteomes" id="UP001489004">
    <property type="component" value="Unassembled WGS sequence"/>
</dbReference>
<accession>A0AAW1QFV8</accession>
<feature type="transmembrane region" description="Helical" evidence="1">
    <location>
        <begin position="21"/>
        <end position="45"/>
    </location>
</feature>